<dbReference type="Proteomes" id="UP000095651">
    <property type="component" value="Unassembled WGS sequence"/>
</dbReference>
<reference evidence="5 7" key="1">
    <citation type="submission" date="2015-09" db="EMBL/GenBank/DDBJ databases">
        <authorList>
            <consortium name="Pathogen Informatics"/>
        </authorList>
    </citation>
    <scope>NUCLEOTIDE SEQUENCE [LARGE SCALE GENOMIC DNA]</scope>
    <source>
        <strain evidence="5 7">2789STDY5608850</strain>
    </source>
</reference>
<accession>A0A174ASZ4</accession>
<dbReference type="InterPro" id="IPR000835">
    <property type="entry name" value="HTH_MarR-typ"/>
</dbReference>
<dbReference type="Gene3D" id="3.30.420.40">
    <property type="match status" value="2"/>
</dbReference>
<comment type="function">
    <text evidence="1">Transcriptional repressor of xylose-utilizing enzymes.</text>
</comment>
<name>A0A174ASZ4_9FIRM</name>
<dbReference type="InterPro" id="IPR000600">
    <property type="entry name" value="ROK"/>
</dbReference>
<dbReference type="InterPro" id="IPR043129">
    <property type="entry name" value="ATPase_NBD"/>
</dbReference>
<dbReference type="Pfam" id="PF12802">
    <property type="entry name" value="MarR_2"/>
    <property type="match status" value="1"/>
</dbReference>
<evidence type="ECO:0000313" key="6">
    <source>
        <dbReference type="EMBL" id="RGM04304.1"/>
    </source>
</evidence>
<dbReference type="GO" id="GO:0003700">
    <property type="term" value="F:DNA-binding transcription factor activity"/>
    <property type="evidence" value="ECO:0007669"/>
    <property type="project" value="InterPro"/>
</dbReference>
<dbReference type="AlphaFoldDB" id="A0A174ASZ4"/>
<evidence type="ECO:0000256" key="2">
    <source>
        <dbReference type="ARBA" id="ARBA00006479"/>
    </source>
</evidence>
<keyword evidence="5" id="KW-0418">Kinase</keyword>
<dbReference type="GO" id="GO:0016301">
    <property type="term" value="F:kinase activity"/>
    <property type="evidence" value="ECO:0007669"/>
    <property type="project" value="UniProtKB-KW"/>
</dbReference>
<dbReference type="Pfam" id="PF00480">
    <property type="entry name" value="ROK"/>
    <property type="match status" value="1"/>
</dbReference>
<dbReference type="Gene3D" id="1.10.10.10">
    <property type="entry name" value="Winged helix-like DNA-binding domain superfamily/Winged helix DNA-binding domain"/>
    <property type="match status" value="1"/>
</dbReference>
<feature type="domain" description="HTH marR-type" evidence="4">
    <location>
        <begin position="15"/>
        <end position="59"/>
    </location>
</feature>
<sequence length="387" mass="42857">MLRIENTGKSQMKSRNRVRVFREILNHEGISRKQLEKRLGLSAPSVTRVVEELLREGLICEEGTEQTHMGRRPVMLCVKKNAYYSVGMNLSRSRLYYCIRNLGGEPVHSGEIRLLGKTKGDQLLSLMEHAVQDCLETAGIEKKHLLAIGIASRGTVNEGKGSVIYSPDSGEEIHVKEYMGARYDCEILVENNVIADLKGQYLDLSGTNRNLVYLYISDGVGGSIICNGQVIDGENSMAGKFAHILVESGGRRCACGKRGHLESYVSKPAMEEAYFEASGKRLELPEICRLAGEGEKAAAAVLKDAIDKLAIGINQILLVVNPGTLVLYGDLFESVDGILERLKQKTKELAFTEEIADNCWMVRETKNVRIEDSIARLSVERALEIIV</sequence>
<evidence type="ECO:0000313" key="7">
    <source>
        <dbReference type="Proteomes" id="UP000095651"/>
    </source>
</evidence>
<dbReference type="EMBL" id="CYZE01000003">
    <property type="protein sequence ID" value="CUN91901.1"/>
    <property type="molecule type" value="Genomic_DNA"/>
</dbReference>
<evidence type="ECO:0000256" key="3">
    <source>
        <dbReference type="ARBA" id="ARBA00022629"/>
    </source>
</evidence>
<protein>
    <submittedName>
        <fullName evidence="6">ROK family transcriptional regulator</fullName>
    </submittedName>
    <submittedName>
        <fullName evidence="5">Transcriptional regulator/sugar kinase</fullName>
    </submittedName>
</protein>
<dbReference type="PANTHER" id="PTHR18964:SF149">
    <property type="entry name" value="BIFUNCTIONAL UDP-N-ACETYLGLUCOSAMINE 2-EPIMERASE_N-ACETYLMANNOSAMINE KINASE"/>
    <property type="match status" value="1"/>
</dbReference>
<dbReference type="Proteomes" id="UP000261257">
    <property type="component" value="Unassembled WGS sequence"/>
</dbReference>
<proteinExistence type="inferred from homology"/>
<evidence type="ECO:0000259" key="4">
    <source>
        <dbReference type="Pfam" id="PF12802"/>
    </source>
</evidence>
<keyword evidence="3" id="KW-0119">Carbohydrate metabolism</keyword>
<evidence type="ECO:0000313" key="8">
    <source>
        <dbReference type="Proteomes" id="UP000261257"/>
    </source>
</evidence>
<evidence type="ECO:0000256" key="1">
    <source>
        <dbReference type="ARBA" id="ARBA00002486"/>
    </source>
</evidence>
<keyword evidence="3" id="KW-0859">Xylose metabolism</keyword>
<dbReference type="SUPFAM" id="SSF53067">
    <property type="entry name" value="Actin-like ATPase domain"/>
    <property type="match status" value="1"/>
</dbReference>
<gene>
    <name evidence="5" type="primary">mlc_3</name>
    <name evidence="6" type="ORF">DXC39_12980</name>
    <name evidence="5" type="ORF">ERS852407_01382</name>
</gene>
<organism evidence="5 7">
    <name type="scientific">Hungatella hathewayi</name>
    <dbReference type="NCBI Taxonomy" id="154046"/>
    <lineage>
        <taxon>Bacteria</taxon>
        <taxon>Bacillati</taxon>
        <taxon>Bacillota</taxon>
        <taxon>Clostridia</taxon>
        <taxon>Lachnospirales</taxon>
        <taxon>Lachnospiraceae</taxon>
        <taxon>Hungatella</taxon>
    </lineage>
</organism>
<dbReference type="EMBL" id="QSSQ01000010">
    <property type="protein sequence ID" value="RGM04304.1"/>
    <property type="molecule type" value="Genomic_DNA"/>
</dbReference>
<reference evidence="6 8" key="2">
    <citation type="submission" date="2018-08" db="EMBL/GenBank/DDBJ databases">
        <title>A genome reference for cultivated species of the human gut microbiota.</title>
        <authorList>
            <person name="Zou Y."/>
            <person name="Xue W."/>
            <person name="Luo G."/>
        </authorList>
    </citation>
    <scope>NUCLEOTIDE SEQUENCE [LARGE SCALE GENOMIC DNA]</scope>
    <source>
        <strain evidence="6 8">TF05-11AC</strain>
    </source>
</reference>
<keyword evidence="5" id="KW-0808">Transferase</keyword>
<evidence type="ECO:0000313" key="5">
    <source>
        <dbReference type="EMBL" id="CUN91901.1"/>
    </source>
</evidence>
<dbReference type="GO" id="GO:0042732">
    <property type="term" value="P:D-xylose metabolic process"/>
    <property type="evidence" value="ECO:0007669"/>
    <property type="project" value="UniProtKB-KW"/>
</dbReference>
<dbReference type="InterPro" id="IPR036390">
    <property type="entry name" value="WH_DNA-bd_sf"/>
</dbReference>
<dbReference type="PANTHER" id="PTHR18964">
    <property type="entry name" value="ROK (REPRESSOR, ORF, KINASE) FAMILY"/>
    <property type="match status" value="1"/>
</dbReference>
<dbReference type="SUPFAM" id="SSF46785">
    <property type="entry name" value="Winged helix' DNA-binding domain"/>
    <property type="match status" value="1"/>
</dbReference>
<dbReference type="InterPro" id="IPR036388">
    <property type="entry name" value="WH-like_DNA-bd_sf"/>
</dbReference>
<dbReference type="RefSeq" id="WP_002602642.1">
    <property type="nucleotide sequence ID" value="NZ_CABIXC010000003.1"/>
</dbReference>
<comment type="similarity">
    <text evidence="2">Belongs to the ROK (NagC/XylR) family.</text>
</comment>